<evidence type="ECO:0000313" key="4">
    <source>
        <dbReference type="EMBL" id="RMD77597.1"/>
    </source>
</evidence>
<organism evidence="4 5">
    <name type="scientific">Candidatus Dojkabacteria bacterium</name>
    <dbReference type="NCBI Taxonomy" id="2099670"/>
    <lineage>
        <taxon>Bacteria</taxon>
        <taxon>Candidatus Dojkabacteria</taxon>
    </lineage>
</organism>
<dbReference type="Proteomes" id="UP000269410">
    <property type="component" value="Unassembled WGS sequence"/>
</dbReference>
<keyword evidence="2" id="KW-1133">Transmembrane helix</keyword>
<feature type="region of interest" description="Disordered" evidence="1">
    <location>
        <begin position="78"/>
        <end position="129"/>
    </location>
</feature>
<evidence type="ECO:0000259" key="3">
    <source>
        <dbReference type="PROSITE" id="PS50940"/>
    </source>
</evidence>
<keyword evidence="2" id="KW-0472">Membrane</keyword>
<dbReference type="GO" id="GO:0005576">
    <property type="term" value="C:extracellular region"/>
    <property type="evidence" value="ECO:0007669"/>
    <property type="project" value="InterPro"/>
</dbReference>
<sequence>MEKVSKKNTKVLLMSCLLVSIYILISISFPAKVKSCDWFVKRNNEEHCNTEQNKMYRCENFKGPGTGNWVDTGRSCGSGGGGAGSSRSSSSNSNNNNSSSNTGNNQSRSAGSNNVNTGGQISQNSRNCADDPRTAVYCRNQPEGKNVGGCVCVITQGNLCACIVGGQAGSNNNNKNNTNSNNSGSNRISTSTGATADKKCRDSNNGIFYLDSGAVIGRGLGPGDQGRLDSTNGTRYYCSRKNNCNTLIPCPNNDCALIAENDSKDQNCPSIKGDTSSCSSGQRRTTGTYNEILEICNNGVWVFNGCNTGFEPSIRNGSNICVKTRSGTGGVSLLNEVGSRVIKQVNQAINQSNSFFCNGKRDGTYTQNLSNSPMEILYSCSNGKVSVINVGCPPGYYYDRESRMCKAISYTHNDTQTTSSYWAQSTECRYPYQMIINQSSGYGELARCVPQKGEGQFEIVSLKSATGNLYCPRGYLPTLYDNNRIRCSCIPGASMITDRGTYATCNDKSEVYVENGCAAGYVYNNHTQTCVKANTQNESVALQSYSQCNQNQLGQRVEINNRVHTCQYDDGEQSQPVFVPQFCAPGYILSQDQDETGCEPFDVFALPELNIRQNNSGFIDPMRTNATTIEFDGSKRINAMKKNLNNSIRVEHDKVLSSLLFKTAYAQEAPPRPELIDINALNRGEYIIKLQGFEDANVIVEDDVVKLLFYVDVNSNGVQDPDEPLFDLDGLEFQVSKVKSYEKIGLKSGWNLVGFPLFGTDVKKASDLVKLINSSGGRATQISKYDNGNWIHFVDANLTNGESIQFGADFNLIPGQSYFVYSQIDSDFILKGNEYLENPPLNIQKGWNMVGFPGPLVLTSNSFLQRCSALLPECKAISRYVNGNFDTVYYEDNIFFGNEFLIDKTSGYFVLNKGERKVIKL</sequence>
<dbReference type="PROSITE" id="PS50940">
    <property type="entry name" value="CHIT_BIND_II"/>
    <property type="match status" value="1"/>
</dbReference>
<feature type="transmembrane region" description="Helical" evidence="2">
    <location>
        <begin position="12"/>
        <end position="31"/>
    </location>
</feature>
<dbReference type="GO" id="GO:0008061">
    <property type="term" value="F:chitin binding"/>
    <property type="evidence" value="ECO:0007669"/>
    <property type="project" value="InterPro"/>
</dbReference>
<comment type="caution">
    <text evidence="4">The sequence shown here is derived from an EMBL/GenBank/DDBJ whole genome shotgun (WGS) entry which is preliminary data.</text>
</comment>
<gene>
    <name evidence="4" type="ORF">D6810_00540</name>
</gene>
<feature type="compositionally biased region" description="Polar residues" evidence="1">
    <location>
        <begin position="110"/>
        <end position="127"/>
    </location>
</feature>
<proteinExistence type="predicted"/>
<feature type="compositionally biased region" description="Low complexity" evidence="1">
    <location>
        <begin position="172"/>
        <end position="193"/>
    </location>
</feature>
<feature type="domain" description="Chitin-binding type-2" evidence="3">
    <location>
        <begin position="354"/>
        <end position="405"/>
    </location>
</feature>
<reference evidence="4 5" key="1">
    <citation type="submission" date="2018-10" db="EMBL/GenBank/DDBJ databases">
        <title>Thermophilic Lithotrophy and Phototrophy in an Intertidal, Iron-rich, Geothermal Spring.</title>
        <authorList>
            <person name="Ward L.M."/>
            <person name="Idei A."/>
            <person name="Nakagawa M."/>
            <person name="Ueno Y."/>
            <person name="Fischer W."/>
            <person name="Mcglynn S.E."/>
        </authorList>
    </citation>
    <scope>NUCLEOTIDE SEQUENCE [LARGE SCALE GENOMIC DNA]</scope>
    <source>
        <strain evidence="4">J137</strain>
    </source>
</reference>
<dbReference type="InterPro" id="IPR002557">
    <property type="entry name" value="Chitin-bd_dom"/>
</dbReference>
<evidence type="ECO:0000313" key="5">
    <source>
        <dbReference type="Proteomes" id="UP000269410"/>
    </source>
</evidence>
<protein>
    <recommendedName>
        <fullName evidence="3">Chitin-binding type-2 domain-containing protein</fullName>
    </recommendedName>
</protein>
<dbReference type="EMBL" id="RFKV01000019">
    <property type="protein sequence ID" value="RMD77597.1"/>
    <property type="molecule type" value="Genomic_DNA"/>
</dbReference>
<keyword evidence="2" id="KW-0812">Transmembrane</keyword>
<feature type="region of interest" description="Disordered" evidence="1">
    <location>
        <begin position="172"/>
        <end position="197"/>
    </location>
</feature>
<name>A0A3M0Z1Q0_9BACT</name>
<feature type="compositionally biased region" description="Low complexity" evidence="1">
    <location>
        <begin position="85"/>
        <end position="109"/>
    </location>
</feature>
<evidence type="ECO:0000256" key="1">
    <source>
        <dbReference type="SAM" id="MobiDB-lite"/>
    </source>
</evidence>
<accession>A0A3M0Z1Q0</accession>
<evidence type="ECO:0000256" key="2">
    <source>
        <dbReference type="SAM" id="Phobius"/>
    </source>
</evidence>
<dbReference type="AlphaFoldDB" id="A0A3M0Z1Q0"/>